<feature type="domain" description="FAM192A/Fyv6 N-terminal" evidence="4">
    <location>
        <begin position="23"/>
        <end position="127"/>
    </location>
</feature>
<dbReference type="Proteomes" id="UP000245783">
    <property type="component" value="Unassembled WGS sequence"/>
</dbReference>
<dbReference type="InterPro" id="IPR019331">
    <property type="entry name" value="FAM192A/Fyv6_N"/>
</dbReference>
<dbReference type="PANTHER" id="PTHR13495:SF0">
    <property type="entry name" value="PSME3-INTERACTING PROTEIN"/>
    <property type="match status" value="1"/>
</dbReference>
<dbReference type="OrthoDB" id="75720at2759"/>
<name>A0A316W6V8_9BASI</name>
<keyword evidence="2" id="KW-0539">Nucleus</keyword>
<dbReference type="GeneID" id="37033091"/>
<evidence type="ECO:0000313" key="5">
    <source>
        <dbReference type="EMBL" id="PWN44858.1"/>
    </source>
</evidence>
<dbReference type="AlphaFoldDB" id="A0A316W6V8"/>
<organism evidence="5 6">
    <name type="scientific">Ceraceosorus guamensis</name>
    <dbReference type="NCBI Taxonomy" id="1522189"/>
    <lineage>
        <taxon>Eukaryota</taxon>
        <taxon>Fungi</taxon>
        <taxon>Dikarya</taxon>
        <taxon>Basidiomycota</taxon>
        <taxon>Ustilaginomycotina</taxon>
        <taxon>Exobasidiomycetes</taxon>
        <taxon>Ceraceosorales</taxon>
        <taxon>Ceraceosoraceae</taxon>
        <taxon>Ceraceosorus</taxon>
    </lineage>
</organism>
<reference evidence="5 6" key="1">
    <citation type="journal article" date="2018" name="Mol. Biol. Evol.">
        <title>Broad Genomic Sampling Reveals a Smut Pathogenic Ancestry of the Fungal Clade Ustilaginomycotina.</title>
        <authorList>
            <person name="Kijpornyongpan T."/>
            <person name="Mondo S.J."/>
            <person name="Barry K."/>
            <person name="Sandor L."/>
            <person name="Lee J."/>
            <person name="Lipzen A."/>
            <person name="Pangilinan J."/>
            <person name="LaButti K."/>
            <person name="Hainaut M."/>
            <person name="Henrissat B."/>
            <person name="Grigoriev I.V."/>
            <person name="Spatafora J.W."/>
            <person name="Aime M.C."/>
        </authorList>
    </citation>
    <scope>NUCLEOTIDE SEQUENCE [LARGE SCALE GENOMIC DNA]</scope>
    <source>
        <strain evidence="5 6">MCA 4658</strain>
    </source>
</reference>
<evidence type="ECO:0000256" key="3">
    <source>
        <dbReference type="SAM" id="MobiDB-lite"/>
    </source>
</evidence>
<feature type="compositionally biased region" description="Basic and acidic residues" evidence="3">
    <location>
        <begin position="105"/>
        <end position="117"/>
    </location>
</feature>
<dbReference type="GO" id="GO:0005634">
    <property type="term" value="C:nucleus"/>
    <property type="evidence" value="ECO:0007669"/>
    <property type="project" value="UniProtKB-SubCell"/>
</dbReference>
<feature type="compositionally biased region" description="Basic and acidic residues" evidence="3">
    <location>
        <begin position="32"/>
        <end position="42"/>
    </location>
</feature>
<keyword evidence="6" id="KW-1185">Reference proteome</keyword>
<comment type="subcellular location">
    <subcellularLocation>
        <location evidence="1">Nucleus</location>
    </subcellularLocation>
</comment>
<dbReference type="InterPro" id="IPR039845">
    <property type="entry name" value="FAM192A"/>
</dbReference>
<dbReference type="STRING" id="1522189.A0A316W6V8"/>
<evidence type="ECO:0000256" key="2">
    <source>
        <dbReference type="ARBA" id="ARBA00023242"/>
    </source>
</evidence>
<evidence type="ECO:0000256" key="1">
    <source>
        <dbReference type="ARBA" id="ARBA00004123"/>
    </source>
</evidence>
<dbReference type="Pfam" id="PF10187">
    <property type="entry name" value="FAM192A_Fyv6_N"/>
    <property type="match status" value="1"/>
</dbReference>
<proteinExistence type="predicted"/>
<dbReference type="RefSeq" id="XP_025372018.1">
    <property type="nucleotide sequence ID" value="XM_025511221.1"/>
</dbReference>
<feature type="region of interest" description="Disordered" evidence="3">
    <location>
        <begin position="95"/>
        <end position="117"/>
    </location>
</feature>
<evidence type="ECO:0000313" key="6">
    <source>
        <dbReference type="Proteomes" id="UP000245783"/>
    </source>
</evidence>
<feature type="region of interest" description="Disordered" evidence="3">
    <location>
        <begin position="143"/>
        <end position="200"/>
    </location>
</feature>
<dbReference type="EMBL" id="KZ819358">
    <property type="protein sequence ID" value="PWN44858.1"/>
    <property type="molecule type" value="Genomic_DNA"/>
</dbReference>
<dbReference type="PANTHER" id="PTHR13495">
    <property type="entry name" value="NEFA-INTERACTING NUCLEAR PROTEIN NIP30"/>
    <property type="match status" value="1"/>
</dbReference>
<dbReference type="InParanoid" id="A0A316W6V8"/>
<protein>
    <recommendedName>
        <fullName evidence="4">FAM192A/Fyv6 N-terminal domain-containing protein</fullName>
    </recommendedName>
</protein>
<sequence>MDPRFASGSGPKPYSSGGVGSRFVSSDALEEAQQKKEEERRAAYARTGQAPPPTEDDQPYDPRTLYERLQAQKAAKQEAFDEKYKLSNQFRGIDDEESVFLSDVQDERRREEAEKKKKELEELKAFRLSLPYTTCLVTLHATRDARRAQSCHAQESHAASSKAATNSDEQAGSNSSAEITVPKSAAEKATGDPIAPTSER</sequence>
<accession>A0A316W6V8</accession>
<feature type="compositionally biased region" description="Low complexity" evidence="3">
    <location>
        <begin position="7"/>
        <end position="26"/>
    </location>
</feature>
<feature type="region of interest" description="Disordered" evidence="3">
    <location>
        <begin position="1"/>
        <end position="63"/>
    </location>
</feature>
<feature type="compositionally biased region" description="Polar residues" evidence="3">
    <location>
        <begin position="151"/>
        <end position="178"/>
    </location>
</feature>
<evidence type="ECO:0000259" key="4">
    <source>
        <dbReference type="Pfam" id="PF10187"/>
    </source>
</evidence>
<gene>
    <name evidence="5" type="ORF">IE81DRAFT_240989</name>
</gene>